<proteinExistence type="evidence at transcript level"/>
<dbReference type="EMBL" id="LR013779">
    <property type="protein sequence ID" value="SVE83398.1"/>
    <property type="molecule type" value="mRNA"/>
</dbReference>
<evidence type="ECO:0000313" key="11">
    <source>
        <dbReference type="EMBL" id="SVE82812.1"/>
    </source>
</evidence>
<dbReference type="AlphaFoldDB" id="A0A0P5TN87"/>
<dbReference type="EMBL" id="LRGB01002580">
    <property type="protein sequence ID" value="KZS07000.1"/>
    <property type="molecule type" value="Genomic_DNA"/>
</dbReference>
<sequence>MAATTVLDFDKWLSVKLKSLNTDESIFGDYIKGILEGEESQDEKIEALEGILVEISPTDGMTQNEICQEILKQWELCLSAAAEGKSNETVRTAVDIQIAKIMEQQALCVIPQKKASDEERKLKQTILSQYAEVSDGEGGLDDDDAGYDDDVDDRLLARNTNAEDVMKLEKIKKESLRQESQKKKDKDKEDREKQKQLAIDRKEKEKKRTQKGEKKR</sequence>
<organism evidence="6 13">
    <name type="scientific">Daphnia magna</name>
    <dbReference type="NCBI Taxonomy" id="35525"/>
    <lineage>
        <taxon>Eukaryota</taxon>
        <taxon>Metazoa</taxon>
        <taxon>Ecdysozoa</taxon>
        <taxon>Arthropoda</taxon>
        <taxon>Crustacea</taxon>
        <taxon>Branchiopoda</taxon>
        <taxon>Diplostraca</taxon>
        <taxon>Cladocera</taxon>
        <taxon>Anomopoda</taxon>
        <taxon>Daphniidae</taxon>
        <taxon>Daphnia</taxon>
    </lineage>
</organism>
<reference evidence="6 13" key="1">
    <citation type="submission" date="2016-03" db="EMBL/GenBank/DDBJ databases">
        <title>EvidentialGene: Evidence-directed Construction of Genes on Genomes.</title>
        <authorList>
            <person name="Gilbert D.G."/>
            <person name="Choi J.-H."/>
            <person name="Mockaitis K."/>
            <person name="Colbourne J."/>
            <person name="Pfrender M."/>
        </authorList>
    </citation>
    <scope>NUCLEOTIDE SEQUENCE [LARGE SCALE GENOMIC DNA]</scope>
    <source>
        <strain evidence="6 13">Xinb3</strain>
        <tissue evidence="6">Complete organism</tissue>
    </source>
</reference>
<dbReference type="Proteomes" id="UP000076858">
    <property type="component" value="Unassembled WGS sequence"/>
</dbReference>
<evidence type="ECO:0000256" key="4">
    <source>
        <dbReference type="SAM" id="MobiDB-lite"/>
    </source>
</evidence>
<feature type="region of interest" description="Disordered" evidence="4">
    <location>
        <begin position="170"/>
        <end position="216"/>
    </location>
</feature>
<evidence type="ECO:0000313" key="6">
    <source>
        <dbReference type="EMBL" id="KZS07000.1"/>
    </source>
</evidence>
<dbReference type="InterPro" id="IPR058771">
    <property type="entry name" value="PWI_CCDC43"/>
</dbReference>
<dbReference type="EMBL" id="LR011428">
    <property type="protein sequence ID" value="SVE81047.1"/>
    <property type="molecule type" value="mRNA"/>
</dbReference>
<evidence type="ECO:0000256" key="1">
    <source>
        <dbReference type="ARBA" id="ARBA00005305"/>
    </source>
</evidence>
<feature type="domain" description="CCDC43 PWI-like" evidence="5">
    <location>
        <begin position="5"/>
        <end position="77"/>
    </location>
</feature>
<evidence type="ECO:0000313" key="10">
    <source>
        <dbReference type="EMBL" id="SVE81671.1"/>
    </source>
</evidence>
<evidence type="ECO:0000313" key="13">
    <source>
        <dbReference type="Proteomes" id="UP000076858"/>
    </source>
</evidence>
<gene>
    <name evidence="7" type="primary">EOG090X0H15</name>
    <name evidence="6" type="ORF">APZ42_029541</name>
</gene>
<feature type="compositionally biased region" description="Basic and acidic residues" evidence="4">
    <location>
        <begin position="170"/>
        <end position="203"/>
    </location>
</feature>
<evidence type="ECO:0000256" key="3">
    <source>
        <dbReference type="ARBA" id="ARBA00023054"/>
    </source>
</evidence>
<dbReference type="PANTHER" id="PTHR31684">
    <property type="entry name" value="COILED-COIL DOMAIN-CONTAINING PROTEIN 43"/>
    <property type="match status" value="1"/>
</dbReference>
<reference evidence="7" key="2">
    <citation type="submission" date="2018-08" db="EMBL/GenBank/DDBJ databases">
        <authorList>
            <person name="Cornetti L."/>
        </authorList>
    </citation>
    <scope>NUCLEOTIDE SEQUENCE</scope>
    <source>
        <strain evidence="7">CA-CH-1</strain>
        <strain evidence="8">CH-H-1</strain>
        <strain evidence="12">FI-XINB3</strain>
        <strain evidence="9">FR-SA-1</strain>
        <strain evidence="10">GB-EK1-32</strain>
        <strain evidence="11">RU-SAM-5</strain>
    </source>
</reference>
<evidence type="ECO:0000313" key="7">
    <source>
        <dbReference type="EMBL" id="SVE79841.1"/>
    </source>
</evidence>
<dbReference type="EMBL" id="LR010222">
    <property type="protein sequence ID" value="SVE79841.1"/>
    <property type="molecule type" value="mRNA"/>
</dbReference>
<dbReference type="EMBL" id="LR012052">
    <property type="protein sequence ID" value="SVE81671.1"/>
    <property type="molecule type" value="mRNA"/>
</dbReference>
<evidence type="ECO:0000313" key="12">
    <source>
        <dbReference type="EMBL" id="SVE83398.1"/>
    </source>
</evidence>
<protein>
    <recommendedName>
        <fullName evidence="2">Coiled-coil domain-containing protein 43</fullName>
    </recommendedName>
</protein>
<feature type="compositionally biased region" description="Basic residues" evidence="4">
    <location>
        <begin position="204"/>
        <end position="216"/>
    </location>
</feature>
<comment type="similarity">
    <text evidence="1">Belongs to the CCDC43 family.</text>
</comment>
<dbReference type="InterPro" id="IPR037666">
    <property type="entry name" value="CCDC43"/>
</dbReference>
<dbReference type="EMBL" id="LR010851">
    <property type="protein sequence ID" value="SVE80470.1"/>
    <property type="molecule type" value="mRNA"/>
</dbReference>
<evidence type="ECO:0000313" key="9">
    <source>
        <dbReference type="EMBL" id="SVE81047.1"/>
    </source>
</evidence>
<dbReference type="OrthoDB" id="2187466at2759"/>
<dbReference type="PANTHER" id="PTHR31684:SF2">
    <property type="entry name" value="COILED-COIL DOMAIN-CONTAINING PROTEIN 43"/>
    <property type="match status" value="1"/>
</dbReference>
<name>A0A0P5TN87_9CRUS</name>
<accession>A0A0P5TN87</accession>
<evidence type="ECO:0000259" key="5">
    <source>
        <dbReference type="Pfam" id="PF26091"/>
    </source>
</evidence>
<dbReference type="EMBL" id="LR013193">
    <property type="protein sequence ID" value="SVE82812.1"/>
    <property type="molecule type" value="mRNA"/>
</dbReference>
<evidence type="ECO:0000256" key="2">
    <source>
        <dbReference type="ARBA" id="ARBA00016648"/>
    </source>
</evidence>
<evidence type="ECO:0000313" key="8">
    <source>
        <dbReference type="EMBL" id="SVE80470.1"/>
    </source>
</evidence>
<dbReference type="Pfam" id="PF26091">
    <property type="entry name" value="PWI_CCDC43"/>
    <property type="match status" value="1"/>
</dbReference>
<keyword evidence="3" id="KW-0175">Coiled coil</keyword>
<keyword evidence="13" id="KW-1185">Reference proteome</keyword>